<evidence type="ECO:0000313" key="3">
    <source>
        <dbReference type="Proteomes" id="UP000243688"/>
    </source>
</evidence>
<dbReference type="SUPFAM" id="SSF110857">
    <property type="entry name" value="Gamma-glutamyl cyclotransferase-like"/>
    <property type="match status" value="1"/>
</dbReference>
<dbReference type="CDD" id="cd06661">
    <property type="entry name" value="GGCT_like"/>
    <property type="match status" value="1"/>
</dbReference>
<evidence type="ECO:0000313" key="2">
    <source>
        <dbReference type="EMBL" id="PDO09725.1"/>
    </source>
</evidence>
<reference evidence="2 3" key="1">
    <citation type="submission" date="2016-12" db="EMBL/GenBank/DDBJ databases">
        <title>Candidatus Reconcilibacillus cellulovorans genome.</title>
        <authorList>
            <person name="Kolinko S."/>
            <person name="Wu Y.-W."/>
            <person name="Tachea F."/>
            <person name="Denzel E."/>
            <person name="Hiras J."/>
            <person name="Baecker N."/>
            <person name="Chan L.J."/>
            <person name="Eichorst S.A."/>
            <person name="Frey D."/>
            <person name="Adams P.D."/>
            <person name="Pray T."/>
            <person name="Tanjore D."/>
            <person name="Petzold C.J."/>
            <person name="Gladden J.M."/>
            <person name="Simmons B.A."/>
            <person name="Singer S.W."/>
        </authorList>
    </citation>
    <scope>NUCLEOTIDE SEQUENCE [LARGE SCALE GENOMIC DNA]</scope>
    <source>
        <strain evidence="2">JTherm</strain>
    </source>
</reference>
<accession>A0A2A6DYB3</accession>
<dbReference type="InterPro" id="IPR013024">
    <property type="entry name" value="GGCT-like"/>
</dbReference>
<comment type="caution">
    <text evidence="2">The sequence shown here is derived from an EMBL/GenBank/DDBJ whole genome shotgun (WGS) entry which is preliminary data.</text>
</comment>
<evidence type="ECO:0000259" key="1">
    <source>
        <dbReference type="Pfam" id="PF06094"/>
    </source>
</evidence>
<dbReference type="Pfam" id="PF06094">
    <property type="entry name" value="GGACT"/>
    <property type="match status" value="1"/>
</dbReference>
<dbReference type="InterPro" id="IPR009288">
    <property type="entry name" value="AIG2-like_dom"/>
</dbReference>
<name>A0A2A6DYB3_9BACL</name>
<dbReference type="Gene3D" id="3.10.490.10">
    <property type="entry name" value="Gamma-glutamyl cyclotransferase-like"/>
    <property type="match status" value="1"/>
</dbReference>
<dbReference type="EMBL" id="MOXJ01000029">
    <property type="protein sequence ID" value="PDO09725.1"/>
    <property type="molecule type" value="Genomic_DNA"/>
</dbReference>
<protein>
    <submittedName>
        <fullName evidence="2">Gamma-glutamylcyclotransferase</fullName>
    </submittedName>
</protein>
<dbReference type="GO" id="GO:0016740">
    <property type="term" value="F:transferase activity"/>
    <property type="evidence" value="ECO:0007669"/>
    <property type="project" value="UniProtKB-KW"/>
</dbReference>
<gene>
    <name evidence="2" type="ORF">BLM47_10910</name>
</gene>
<dbReference type="AlphaFoldDB" id="A0A2A6DYB3"/>
<feature type="domain" description="Gamma-glutamylcyclotransferase AIG2-like" evidence="1">
    <location>
        <begin position="4"/>
        <end position="119"/>
    </location>
</feature>
<proteinExistence type="predicted"/>
<sequence length="123" mass="13743">MVRLFVYGTLLPGEANYGLAAPYVLGSFAGEVRGRLYDAGGYPGCVLDASGPTVEGVWLELKEEALPVLDELEQFFGAEEENDYERVWVRDARKPVEGWIYVWTDSRGLPEIAGGSWRKRGER</sequence>
<dbReference type="Proteomes" id="UP000243688">
    <property type="component" value="Unassembled WGS sequence"/>
</dbReference>
<organism evidence="2 3">
    <name type="scientific">Candidatus Reconcilbacillus cellulovorans</name>
    <dbReference type="NCBI Taxonomy" id="1906605"/>
    <lineage>
        <taxon>Bacteria</taxon>
        <taxon>Bacillati</taxon>
        <taxon>Bacillota</taxon>
        <taxon>Bacilli</taxon>
        <taxon>Bacillales</taxon>
        <taxon>Paenibacillaceae</taxon>
        <taxon>Candidatus Reconcilbacillus</taxon>
    </lineage>
</organism>
<keyword evidence="2" id="KW-0808">Transferase</keyword>
<dbReference type="InterPro" id="IPR036568">
    <property type="entry name" value="GGCT-like_sf"/>
</dbReference>